<evidence type="ECO:0000259" key="1">
    <source>
        <dbReference type="Pfam" id="PF00117"/>
    </source>
</evidence>
<gene>
    <name evidence="2" type="ORF">UW63_C0043G0003</name>
</gene>
<dbReference type="EMBL" id="LCJB01000043">
    <property type="protein sequence ID" value="KKT69858.1"/>
    <property type="molecule type" value="Genomic_DNA"/>
</dbReference>
<dbReference type="SUPFAM" id="SSF52317">
    <property type="entry name" value="Class I glutamine amidotransferase-like"/>
    <property type="match status" value="1"/>
</dbReference>
<dbReference type="Pfam" id="PF00117">
    <property type="entry name" value="GATase"/>
    <property type="match status" value="1"/>
</dbReference>
<dbReference type="PANTHER" id="PTHR42695:SF5">
    <property type="entry name" value="GLUTAMINE AMIDOTRANSFERASE YLR126C-RELATED"/>
    <property type="match status" value="1"/>
</dbReference>
<dbReference type="GO" id="GO:0016740">
    <property type="term" value="F:transferase activity"/>
    <property type="evidence" value="ECO:0007669"/>
    <property type="project" value="UniProtKB-KW"/>
</dbReference>
<proteinExistence type="predicted"/>
<name>A0A0G1JET2_9BACT</name>
<dbReference type="InterPro" id="IPR044992">
    <property type="entry name" value="ChyE-like"/>
</dbReference>
<dbReference type="InterPro" id="IPR029062">
    <property type="entry name" value="Class_I_gatase-like"/>
</dbReference>
<feature type="domain" description="Glutamine amidotransferase" evidence="1">
    <location>
        <begin position="25"/>
        <end position="196"/>
    </location>
</feature>
<dbReference type="CDD" id="cd01741">
    <property type="entry name" value="GATase1_1"/>
    <property type="match status" value="1"/>
</dbReference>
<dbReference type="Gene3D" id="3.40.50.880">
    <property type="match status" value="1"/>
</dbReference>
<accession>A0A0G1JET2</accession>
<reference evidence="2 3" key="1">
    <citation type="journal article" date="2015" name="Nature">
        <title>rRNA introns, odd ribosomes, and small enigmatic genomes across a large radiation of phyla.</title>
        <authorList>
            <person name="Brown C.T."/>
            <person name="Hug L.A."/>
            <person name="Thomas B.C."/>
            <person name="Sharon I."/>
            <person name="Castelle C.J."/>
            <person name="Singh A."/>
            <person name="Wilkins M.J."/>
            <person name="Williams K.H."/>
            <person name="Banfield J.F."/>
        </authorList>
    </citation>
    <scope>NUCLEOTIDE SEQUENCE [LARGE SCALE GENOMIC DNA]</scope>
</reference>
<comment type="caution">
    <text evidence="2">The sequence shown here is derived from an EMBL/GenBank/DDBJ whole genome shotgun (WGS) entry which is preliminary data.</text>
</comment>
<evidence type="ECO:0000313" key="3">
    <source>
        <dbReference type="Proteomes" id="UP000034154"/>
    </source>
</evidence>
<keyword evidence="2" id="KW-0808">Transferase</keyword>
<evidence type="ECO:0000313" key="2">
    <source>
        <dbReference type="EMBL" id="KKT69858.1"/>
    </source>
</evidence>
<protein>
    <submittedName>
        <fullName evidence="2">Glutamine amidotransferase class-I</fullName>
    </submittedName>
</protein>
<keyword evidence="2" id="KW-0315">Glutamine amidotransferase</keyword>
<dbReference type="AlphaFoldDB" id="A0A0G1JET2"/>
<dbReference type="InterPro" id="IPR017926">
    <property type="entry name" value="GATASE"/>
</dbReference>
<sequence>MTVKKILFVQFRKKELVEHEFDCVKNKIKSRNIKLEIYNAFTKAPPLNILEKYDALIFGGCGEFFVSKNNYSQQDKIFKLIQKAAEKNLPMLGLCFGFHLIGQALGGEVVHDPKNKEVGTYKIELKKAGQKNVLFKNFPKTFLAQEGHKDRLVKLPKNGINLASSRRCRYQAFQIKNQPIFATQFHPELSAKDVKTRLDFFKDIYSPGGEYQRIIRRTKETPIAEKVVRNFIEII</sequence>
<dbReference type="PANTHER" id="PTHR42695">
    <property type="entry name" value="GLUTAMINE AMIDOTRANSFERASE YLR126C-RELATED"/>
    <property type="match status" value="1"/>
</dbReference>
<dbReference type="GO" id="GO:0005829">
    <property type="term" value="C:cytosol"/>
    <property type="evidence" value="ECO:0007669"/>
    <property type="project" value="TreeGrafter"/>
</dbReference>
<organism evidence="2 3">
    <name type="scientific">Candidatus Uhrbacteria bacterium GW2011_GWF2_44_350</name>
    <dbReference type="NCBI Taxonomy" id="1619000"/>
    <lineage>
        <taxon>Bacteria</taxon>
        <taxon>Candidatus Uhriibacteriota</taxon>
    </lineage>
</organism>
<dbReference type="Proteomes" id="UP000034154">
    <property type="component" value="Unassembled WGS sequence"/>
</dbReference>
<dbReference type="PROSITE" id="PS51273">
    <property type="entry name" value="GATASE_TYPE_1"/>
    <property type="match status" value="1"/>
</dbReference>